<evidence type="ECO:0000256" key="5">
    <source>
        <dbReference type="ARBA" id="ARBA00023136"/>
    </source>
</evidence>
<feature type="transmembrane region" description="Helical" evidence="6">
    <location>
        <begin position="46"/>
        <end position="67"/>
    </location>
</feature>
<feature type="transmembrane region" description="Helical" evidence="6">
    <location>
        <begin position="12"/>
        <end position="34"/>
    </location>
</feature>
<comment type="subcellular location">
    <subcellularLocation>
        <location evidence="1">Membrane</location>
        <topology evidence="1">Multi-pass membrane protein</topology>
    </subcellularLocation>
</comment>
<dbReference type="Pfam" id="PF08016">
    <property type="entry name" value="PKD_channel"/>
    <property type="match status" value="1"/>
</dbReference>
<dbReference type="GO" id="GO:0016020">
    <property type="term" value="C:membrane"/>
    <property type="evidence" value="ECO:0007669"/>
    <property type="project" value="UniProtKB-SubCell"/>
</dbReference>
<keyword evidence="4 6" id="KW-1133">Transmembrane helix</keyword>
<name>A0A8K0CXW8_IGNLU</name>
<proteinExistence type="inferred from homology"/>
<feature type="transmembrane region" description="Helical" evidence="6">
    <location>
        <begin position="79"/>
        <end position="101"/>
    </location>
</feature>
<feature type="domain" description="Polycystin cation channel PKD1/PKD2" evidence="7">
    <location>
        <begin position="3"/>
        <end position="103"/>
    </location>
</feature>
<evidence type="ECO:0000313" key="9">
    <source>
        <dbReference type="Proteomes" id="UP000801492"/>
    </source>
</evidence>
<dbReference type="AlphaFoldDB" id="A0A8K0CXW8"/>
<dbReference type="Gene3D" id="1.10.287.70">
    <property type="match status" value="1"/>
</dbReference>
<keyword evidence="3 6" id="KW-0812">Transmembrane</keyword>
<evidence type="ECO:0000256" key="2">
    <source>
        <dbReference type="ARBA" id="ARBA00007200"/>
    </source>
</evidence>
<dbReference type="EMBL" id="VTPC01005756">
    <property type="protein sequence ID" value="KAF2895614.1"/>
    <property type="molecule type" value="Genomic_DNA"/>
</dbReference>
<gene>
    <name evidence="8" type="ORF">ILUMI_10559</name>
</gene>
<dbReference type="InterPro" id="IPR051223">
    <property type="entry name" value="Polycystin"/>
</dbReference>
<evidence type="ECO:0000256" key="6">
    <source>
        <dbReference type="SAM" id="Phobius"/>
    </source>
</evidence>
<dbReference type="PANTHER" id="PTHR10877:SF183">
    <property type="entry name" value="AT14535P-RELATED"/>
    <property type="match status" value="1"/>
</dbReference>
<organism evidence="8 9">
    <name type="scientific">Ignelater luminosus</name>
    <name type="common">Cucubano</name>
    <name type="synonym">Pyrophorus luminosus</name>
    <dbReference type="NCBI Taxonomy" id="2038154"/>
    <lineage>
        <taxon>Eukaryota</taxon>
        <taxon>Metazoa</taxon>
        <taxon>Ecdysozoa</taxon>
        <taxon>Arthropoda</taxon>
        <taxon>Hexapoda</taxon>
        <taxon>Insecta</taxon>
        <taxon>Pterygota</taxon>
        <taxon>Neoptera</taxon>
        <taxon>Endopterygota</taxon>
        <taxon>Coleoptera</taxon>
        <taxon>Polyphaga</taxon>
        <taxon>Elateriformia</taxon>
        <taxon>Elateroidea</taxon>
        <taxon>Elateridae</taxon>
        <taxon>Agrypninae</taxon>
        <taxon>Pyrophorini</taxon>
        <taxon>Ignelater</taxon>
    </lineage>
</organism>
<reference evidence="8" key="1">
    <citation type="submission" date="2019-08" db="EMBL/GenBank/DDBJ databases">
        <title>The genome of the North American firefly Photinus pyralis.</title>
        <authorList>
            <consortium name="Photinus pyralis genome working group"/>
            <person name="Fallon T.R."/>
            <person name="Sander Lower S.E."/>
            <person name="Weng J.-K."/>
        </authorList>
    </citation>
    <scope>NUCLEOTIDE SEQUENCE</scope>
    <source>
        <strain evidence="8">TRF0915ILg1</strain>
        <tissue evidence="8">Whole body</tissue>
    </source>
</reference>
<evidence type="ECO:0000256" key="3">
    <source>
        <dbReference type="ARBA" id="ARBA00022692"/>
    </source>
</evidence>
<dbReference type="PANTHER" id="PTHR10877">
    <property type="entry name" value="POLYCYSTIN FAMILY MEMBER"/>
    <property type="match status" value="1"/>
</dbReference>
<keyword evidence="9" id="KW-1185">Reference proteome</keyword>
<sequence length="319" mass="37111">MERTLILSGRLLTAVVICHLIIVLMFAFSGYILFGNNSYDFRDLTTTLTSLMLLSLNLYQQFNFAFIQEAHRGLGYVYYTSYMLITLMITTLYIAVIVISYEEGCSYYSEFKPYYTVKKYIQDESTYLKELIRRRLKSTRLAGGADNNDEEKLFQNKVTPKSDEHRYADSVVVSTRKMQAMSLIARCVIYNSNKQRYRISEQSEYEIGLMRKIVSHLFGKHSIPDRNIISFVSYEEKNKIKFVSNSRILQMEDIVNYILNQGTMENSRTEVFDEVDQNAERGETTKKQLEHFEEVLKSILNVINNIAITNPNSDTVEDN</sequence>
<evidence type="ECO:0000313" key="8">
    <source>
        <dbReference type="EMBL" id="KAF2895614.1"/>
    </source>
</evidence>
<evidence type="ECO:0000259" key="7">
    <source>
        <dbReference type="Pfam" id="PF08016"/>
    </source>
</evidence>
<dbReference type="InterPro" id="IPR013122">
    <property type="entry name" value="PKD1_2_channel"/>
</dbReference>
<accession>A0A8K0CXW8</accession>
<dbReference type="Proteomes" id="UP000801492">
    <property type="component" value="Unassembled WGS sequence"/>
</dbReference>
<keyword evidence="5 6" id="KW-0472">Membrane</keyword>
<dbReference type="OrthoDB" id="5322100at2759"/>
<comment type="caution">
    <text evidence="8">The sequence shown here is derived from an EMBL/GenBank/DDBJ whole genome shotgun (WGS) entry which is preliminary data.</text>
</comment>
<protein>
    <recommendedName>
        <fullName evidence="7">Polycystin cation channel PKD1/PKD2 domain-containing protein</fullName>
    </recommendedName>
</protein>
<evidence type="ECO:0000256" key="4">
    <source>
        <dbReference type="ARBA" id="ARBA00022989"/>
    </source>
</evidence>
<evidence type="ECO:0000256" key="1">
    <source>
        <dbReference type="ARBA" id="ARBA00004141"/>
    </source>
</evidence>
<comment type="similarity">
    <text evidence="2">Belongs to the polycystin family.</text>
</comment>